<dbReference type="OrthoDB" id="2721794at2"/>
<evidence type="ECO:0000256" key="1">
    <source>
        <dbReference type="SAM" id="Coils"/>
    </source>
</evidence>
<proteinExistence type="predicted"/>
<name>A0A0A1MAA6_9BACI</name>
<dbReference type="RefSeq" id="WP_042531969.1">
    <property type="nucleotide sequence ID" value="NZ_CDGG01000001.1"/>
</dbReference>
<sequence>MDEKKDNHSNHSDQDIQVSYSLKLALIGGLLATLGDATSTYAASLAIDEFLQESEEQNEKDQQLEERLAAIERKLDAFQNKTE</sequence>
<dbReference type="Proteomes" id="UP000040453">
    <property type="component" value="Unassembled WGS sequence"/>
</dbReference>
<feature type="coiled-coil region" evidence="1">
    <location>
        <begin position="47"/>
        <end position="81"/>
    </location>
</feature>
<evidence type="ECO:0000313" key="3">
    <source>
        <dbReference type="Proteomes" id="UP000040453"/>
    </source>
</evidence>
<gene>
    <name evidence="2" type="ORF">BN997_02125</name>
</gene>
<accession>A0A0A1MAA6</accession>
<evidence type="ECO:0008006" key="4">
    <source>
        <dbReference type="Google" id="ProtNLM"/>
    </source>
</evidence>
<dbReference type="AlphaFoldDB" id="A0A0A1MAA6"/>
<keyword evidence="1" id="KW-0175">Coiled coil</keyword>
<reference evidence="2 3" key="1">
    <citation type="submission" date="2014-11" db="EMBL/GenBank/DDBJ databases">
        <authorList>
            <person name="Urmite Genomes Urmite Genomes"/>
        </authorList>
    </citation>
    <scope>NUCLEOTIDE SEQUENCE [LARGE SCALE GENOMIC DNA]</scope>
    <source>
        <strain evidence="2 3">Oc5</strain>
    </source>
</reference>
<protein>
    <recommendedName>
        <fullName evidence="4">Translation initiation factor 2</fullName>
    </recommendedName>
</protein>
<evidence type="ECO:0000313" key="2">
    <source>
        <dbReference type="EMBL" id="CEI82265.1"/>
    </source>
</evidence>
<dbReference type="EMBL" id="CDGG01000001">
    <property type="protein sequence ID" value="CEI82265.1"/>
    <property type="molecule type" value="Genomic_DNA"/>
</dbReference>
<organism evidence="2 3">
    <name type="scientific">Oceanobacillus oncorhynchi</name>
    <dbReference type="NCBI Taxonomy" id="545501"/>
    <lineage>
        <taxon>Bacteria</taxon>
        <taxon>Bacillati</taxon>
        <taxon>Bacillota</taxon>
        <taxon>Bacilli</taxon>
        <taxon>Bacillales</taxon>
        <taxon>Bacillaceae</taxon>
        <taxon>Oceanobacillus</taxon>
    </lineage>
</organism>
<keyword evidence="3" id="KW-1185">Reference proteome</keyword>